<evidence type="ECO:0000313" key="4">
    <source>
        <dbReference type="Proteomes" id="UP001165122"/>
    </source>
</evidence>
<feature type="region of interest" description="Disordered" evidence="2">
    <location>
        <begin position="677"/>
        <end position="700"/>
    </location>
</feature>
<sequence>MTTITHFSLPPPSAPSLLILSPPISAQPLTYLQSTLKGLKNLAFPTKVQISEVHCNKLYVLEESIVRLNEIKGLRKCPTISIPSLQYLNKLLRQHSTILNSKTSFPLLTFPATSILLLPSPPSGLLQEVNSSARSLSNLKVCLTSGNLRKMKWRDDCLTRVLYSLENVTDVAWVGEGFEGGKWYHNEGTVKRSAPTFSLTSSSRVSKKPKTTTTTTTNHKSSFLAPLNPTPPTRGKPSKMFSALTPGTVTTVKSIITSAKRHEPSSPQRSLQMLQSVQSKYLKGYSKLGGKIERLKNRVDREKEAEKNLRDILGDTPLKRLSTPIKGPAKRVIQEEESPEKPAVKISAFGTPMRVAIHEEEDNEFEAAERAALVKTPLRGTPMRVTVAEQEDDEEEEQQKVTTTKLASTPLKGPATRVTVQEQENDEPTTTTTNLAATKTNLTGTPLRSKQLPSASTEKPLAALASTPLKGPATRVAIKEVEEEEEPMQPTTNPPTKLAATPLKGPATRIAVATSPTSYDESAFLPPPAPSAASAPKPTSINSPAIPRKSAFTSTPLKSTPARVTTTVSEEGEEIETVVANPSTPTRKPFKVTGNSTVKPHTPKPSTPKNALLHLLNTGSEAELTILPGVGPKRATAIVKCRSESLFETASELTKAGVTQKQVIKILAFKFGDVEAENEENEEVVEVKETKTSRRRSVRA</sequence>
<organism evidence="3 4">
    <name type="scientific">Triparma laevis f. longispina</name>
    <dbReference type="NCBI Taxonomy" id="1714387"/>
    <lineage>
        <taxon>Eukaryota</taxon>
        <taxon>Sar</taxon>
        <taxon>Stramenopiles</taxon>
        <taxon>Ochrophyta</taxon>
        <taxon>Bolidophyceae</taxon>
        <taxon>Parmales</taxon>
        <taxon>Triparmaceae</taxon>
        <taxon>Triparma</taxon>
    </lineage>
</organism>
<protein>
    <submittedName>
        <fullName evidence="3">Uncharacterized protein</fullName>
    </submittedName>
</protein>
<evidence type="ECO:0000256" key="2">
    <source>
        <dbReference type="SAM" id="MobiDB-lite"/>
    </source>
</evidence>
<feature type="region of interest" description="Disordered" evidence="2">
    <location>
        <begin position="200"/>
        <end position="237"/>
    </location>
</feature>
<feature type="compositionally biased region" description="Polar residues" evidence="2">
    <location>
        <begin position="446"/>
        <end position="457"/>
    </location>
</feature>
<dbReference type="SUPFAM" id="SSF47781">
    <property type="entry name" value="RuvA domain 2-like"/>
    <property type="match status" value="1"/>
</dbReference>
<dbReference type="EMBL" id="BRXW01000209">
    <property type="protein sequence ID" value="GMI14188.1"/>
    <property type="molecule type" value="Genomic_DNA"/>
</dbReference>
<feature type="compositionally biased region" description="Low complexity" evidence="2">
    <location>
        <begin position="531"/>
        <end position="540"/>
    </location>
</feature>
<feature type="compositionally biased region" description="Polar residues" evidence="2">
    <location>
        <begin position="551"/>
        <end position="569"/>
    </location>
</feature>
<dbReference type="AlphaFoldDB" id="A0A9W7FL54"/>
<comment type="caution">
    <text evidence="3">The sequence shown here is derived from an EMBL/GenBank/DDBJ whole genome shotgun (WGS) entry which is preliminary data.</text>
</comment>
<keyword evidence="1" id="KW-0175">Coiled coil</keyword>
<feature type="compositionally biased region" description="Low complexity" evidence="2">
    <location>
        <begin position="211"/>
        <end position="222"/>
    </location>
</feature>
<name>A0A9W7FL54_9STRA</name>
<proteinExistence type="predicted"/>
<evidence type="ECO:0000256" key="1">
    <source>
        <dbReference type="SAM" id="Coils"/>
    </source>
</evidence>
<accession>A0A9W7FL54</accession>
<dbReference type="InterPro" id="IPR010994">
    <property type="entry name" value="RuvA_2-like"/>
</dbReference>
<feature type="region of interest" description="Disordered" evidence="2">
    <location>
        <begin position="518"/>
        <end position="609"/>
    </location>
</feature>
<keyword evidence="4" id="KW-1185">Reference proteome</keyword>
<gene>
    <name evidence="3" type="ORF">TrLO_g13047</name>
</gene>
<reference evidence="4" key="1">
    <citation type="journal article" date="2023" name="Commun. Biol.">
        <title>Genome analysis of Parmales, the sister group of diatoms, reveals the evolutionary specialization of diatoms from phago-mixotrophs to photoautotrophs.</title>
        <authorList>
            <person name="Ban H."/>
            <person name="Sato S."/>
            <person name="Yoshikawa S."/>
            <person name="Yamada K."/>
            <person name="Nakamura Y."/>
            <person name="Ichinomiya M."/>
            <person name="Sato N."/>
            <person name="Blanc-Mathieu R."/>
            <person name="Endo H."/>
            <person name="Kuwata A."/>
            <person name="Ogata H."/>
        </authorList>
    </citation>
    <scope>NUCLEOTIDE SEQUENCE [LARGE SCALE GENOMIC DNA]</scope>
    <source>
        <strain evidence="4">NIES 3700</strain>
    </source>
</reference>
<feature type="coiled-coil region" evidence="1">
    <location>
        <begin position="285"/>
        <end position="312"/>
    </location>
</feature>
<evidence type="ECO:0000313" key="3">
    <source>
        <dbReference type="EMBL" id="GMI14188.1"/>
    </source>
</evidence>
<dbReference type="Gene3D" id="1.10.150.280">
    <property type="entry name" value="AF1531-like domain"/>
    <property type="match status" value="1"/>
</dbReference>
<feature type="region of interest" description="Disordered" evidence="2">
    <location>
        <begin position="388"/>
        <end position="457"/>
    </location>
</feature>
<feature type="region of interest" description="Disordered" evidence="2">
    <location>
        <begin position="480"/>
        <end position="503"/>
    </location>
</feature>
<dbReference type="Proteomes" id="UP001165122">
    <property type="component" value="Unassembled WGS sequence"/>
</dbReference>
<dbReference type="OrthoDB" id="10498521at2759"/>
<feature type="compositionally biased region" description="Low complexity" evidence="2">
    <location>
        <begin position="429"/>
        <end position="445"/>
    </location>
</feature>